<dbReference type="InterPro" id="IPR029480">
    <property type="entry name" value="Transpos_assoc"/>
</dbReference>
<feature type="domain" description="Transposase-associated" evidence="2">
    <location>
        <begin position="11"/>
        <end position="54"/>
    </location>
</feature>
<evidence type="ECO:0000259" key="2">
    <source>
        <dbReference type="Pfam" id="PF13963"/>
    </source>
</evidence>
<comment type="caution">
    <text evidence="3">The sequence shown here is derived from an EMBL/GenBank/DDBJ whole genome shotgun (WGS) entry which is preliminary data.</text>
</comment>
<dbReference type="PANTHER" id="PTHR10775">
    <property type="entry name" value="OS08G0208400 PROTEIN"/>
    <property type="match status" value="1"/>
</dbReference>
<proteinExistence type="predicted"/>
<gene>
    <name evidence="3" type="ORF">Scaly_2519700</name>
</gene>
<sequence length="414" mass="47325">MMYNKNLLGRASLTPEFENGVKTFIEWAKGRHRHMNGDKIRRPCQKCKNTKFGTPDEDYFESPSVPQVSEEPTPVSHVEGNYPQWGDEQHMDEAQKMVFYAAGLSYFASSHEDIPDDGTRSCPVDASPSSYCYGGGDPYDYVDRPFFQYSACCKPTFVGQLHPISIGRTTSIWSTENFVRMLGTSLLEGKTHTRRSSRMLSLEEPRNVQLGLCTDGFVPHGGLMWTMNDLSAYGMASEWSTAGVMGCLVCMDDTRAFHLQHDKKACYFDCHRQFLPAHHSYRSNKKAFTKNRIENMVARPGLIGDQIHDRVINISPTVEMSSSLPNGYGTDHKLMKKSIFWDLVHWSTLLIRHNVDAMHIEKNVFDNILNTIMDIKGRTKDNMNACRDLKIMCNRPELELDERRRTLCLKRSIH</sequence>
<organism evidence="3">
    <name type="scientific">Sesamum calycinum</name>
    <dbReference type="NCBI Taxonomy" id="2727403"/>
    <lineage>
        <taxon>Eukaryota</taxon>
        <taxon>Viridiplantae</taxon>
        <taxon>Streptophyta</taxon>
        <taxon>Embryophyta</taxon>
        <taxon>Tracheophyta</taxon>
        <taxon>Spermatophyta</taxon>
        <taxon>Magnoliopsida</taxon>
        <taxon>eudicotyledons</taxon>
        <taxon>Gunneridae</taxon>
        <taxon>Pentapetalae</taxon>
        <taxon>asterids</taxon>
        <taxon>lamiids</taxon>
        <taxon>Lamiales</taxon>
        <taxon>Pedaliaceae</taxon>
        <taxon>Sesamum</taxon>
    </lineage>
</organism>
<evidence type="ECO:0000256" key="1">
    <source>
        <dbReference type="SAM" id="MobiDB-lite"/>
    </source>
</evidence>
<dbReference type="Pfam" id="PF02992">
    <property type="entry name" value="Transposase_21"/>
    <property type="match status" value="1"/>
</dbReference>
<evidence type="ECO:0000313" key="3">
    <source>
        <dbReference type="EMBL" id="KAL0322233.1"/>
    </source>
</evidence>
<name>A0AAW2LTS1_9LAMI</name>
<dbReference type="InterPro" id="IPR004242">
    <property type="entry name" value="Transposase_21"/>
</dbReference>
<dbReference type="EMBL" id="JACGWM010000016">
    <property type="protein sequence ID" value="KAL0322233.1"/>
    <property type="molecule type" value="Genomic_DNA"/>
</dbReference>
<dbReference type="Pfam" id="PF13963">
    <property type="entry name" value="Transpos_assoc"/>
    <property type="match status" value="1"/>
</dbReference>
<protein>
    <recommendedName>
        <fullName evidence="2">Transposase-associated domain-containing protein</fullName>
    </recommendedName>
</protein>
<dbReference type="PANTHER" id="PTHR10775:SF193">
    <property type="entry name" value="DUF4216 DOMAIN-CONTAINING PROTEIN"/>
    <property type="match status" value="1"/>
</dbReference>
<reference evidence="3" key="2">
    <citation type="journal article" date="2024" name="Plant">
        <title>Genomic evolution and insights into agronomic trait innovations of Sesamum species.</title>
        <authorList>
            <person name="Miao H."/>
            <person name="Wang L."/>
            <person name="Qu L."/>
            <person name="Liu H."/>
            <person name="Sun Y."/>
            <person name="Le M."/>
            <person name="Wang Q."/>
            <person name="Wei S."/>
            <person name="Zheng Y."/>
            <person name="Lin W."/>
            <person name="Duan Y."/>
            <person name="Cao H."/>
            <person name="Xiong S."/>
            <person name="Wang X."/>
            <person name="Wei L."/>
            <person name="Li C."/>
            <person name="Ma Q."/>
            <person name="Ju M."/>
            <person name="Zhao R."/>
            <person name="Li G."/>
            <person name="Mu C."/>
            <person name="Tian Q."/>
            <person name="Mei H."/>
            <person name="Zhang T."/>
            <person name="Gao T."/>
            <person name="Zhang H."/>
        </authorList>
    </citation>
    <scope>NUCLEOTIDE SEQUENCE</scope>
    <source>
        <strain evidence="3">KEN8</strain>
    </source>
</reference>
<feature type="region of interest" description="Disordered" evidence="1">
    <location>
        <begin position="55"/>
        <end position="76"/>
    </location>
</feature>
<reference evidence="3" key="1">
    <citation type="submission" date="2020-06" db="EMBL/GenBank/DDBJ databases">
        <authorList>
            <person name="Li T."/>
            <person name="Hu X."/>
            <person name="Zhang T."/>
            <person name="Song X."/>
            <person name="Zhang H."/>
            <person name="Dai N."/>
            <person name="Sheng W."/>
            <person name="Hou X."/>
            <person name="Wei L."/>
        </authorList>
    </citation>
    <scope>NUCLEOTIDE SEQUENCE</scope>
    <source>
        <strain evidence="3">KEN8</strain>
        <tissue evidence="3">Leaf</tissue>
    </source>
</reference>
<accession>A0AAW2LTS1</accession>
<dbReference type="AlphaFoldDB" id="A0AAW2LTS1"/>